<accession>A0A1J5HMD7</accession>
<evidence type="ECO:0000313" key="4">
    <source>
        <dbReference type="Proteomes" id="UP000182344"/>
    </source>
</evidence>
<evidence type="ECO:0000256" key="1">
    <source>
        <dbReference type="ARBA" id="ARBA00009277"/>
    </source>
</evidence>
<protein>
    <recommendedName>
        <fullName evidence="2">Integrase catalytic domain-containing protein</fullName>
    </recommendedName>
</protein>
<dbReference type="InterPro" id="IPR001584">
    <property type="entry name" value="Integrase_cat-core"/>
</dbReference>
<feature type="domain" description="Integrase catalytic" evidence="2">
    <location>
        <begin position="108"/>
        <end position="288"/>
    </location>
</feature>
<proteinExistence type="inferred from homology"/>
<dbReference type="Gene3D" id="3.30.420.10">
    <property type="entry name" value="Ribonuclease H-like superfamily/Ribonuclease H"/>
    <property type="match status" value="1"/>
</dbReference>
<dbReference type="SUPFAM" id="SSF53098">
    <property type="entry name" value="Ribonuclease H-like"/>
    <property type="match status" value="1"/>
</dbReference>
<dbReference type="InterPro" id="IPR054353">
    <property type="entry name" value="IstA-like_C"/>
</dbReference>
<dbReference type="PANTHER" id="PTHR35004">
    <property type="entry name" value="TRANSPOSASE RV3428C-RELATED"/>
    <property type="match status" value="1"/>
</dbReference>
<dbReference type="SUPFAM" id="SSF46689">
    <property type="entry name" value="Homeodomain-like"/>
    <property type="match status" value="1"/>
</dbReference>
<gene>
    <name evidence="3" type="ORF">AUK05_03530</name>
</gene>
<reference evidence="3 4" key="1">
    <citation type="journal article" date="2016" name="Environ. Microbiol.">
        <title>Genomic resolution of a cold subsurface aquifer community provides metabolic insights for novel microbes adapted to high CO concentrations.</title>
        <authorList>
            <person name="Probst A.J."/>
            <person name="Castelle C.J."/>
            <person name="Singh A."/>
            <person name="Brown C.T."/>
            <person name="Anantharaman K."/>
            <person name="Sharon I."/>
            <person name="Hug L.A."/>
            <person name="Burstein D."/>
            <person name="Emerson J.B."/>
            <person name="Thomas B.C."/>
            <person name="Banfield J.F."/>
        </authorList>
    </citation>
    <scope>NUCLEOTIDE SEQUENCE [LARGE SCALE GENOMIC DNA]</scope>
    <source>
        <strain evidence="3">CG2_30_35_20</strain>
    </source>
</reference>
<dbReference type="Pfam" id="PF22483">
    <property type="entry name" value="Mu-transpos_C_2"/>
    <property type="match status" value="1"/>
</dbReference>
<name>A0A1J5HMD7_9BACT</name>
<dbReference type="PANTHER" id="PTHR35004:SF6">
    <property type="entry name" value="TRANSPOSASE"/>
    <property type="match status" value="1"/>
</dbReference>
<dbReference type="GO" id="GO:0003676">
    <property type="term" value="F:nucleic acid binding"/>
    <property type="evidence" value="ECO:0007669"/>
    <property type="project" value="InterPro"/>
</dbReference>
<dbReference type="EMBL" id="MNZO01000051">
    <property type="protein sequence ID" value="OIP86477.1"/>
    <property type="molecule type" value="Genomic_DNA"/>
</dbReference>
<dbReference type="InterPro" id="IPR036397">
    <property type="entry name" value="RNaseH_sf"/>
</dbReference>
<dbReference type="GO" id="GO:0015074">
    <property type="term" value="P:DNA integration"/>
    <property type="evidence" value="ECO:0007669"/>
    <property type="project" value="InterPro"/>
</dbReference>
<dbReference type="InterPro" id="IPR012337">
    <property type="entry name" value="RNaseH-like_sf"/>
</dbReference>
<evidence type="ECO:0000313" key="3">
    <source>
        <dbReference type="EMBL" id="OIP86477.1"/>
    </source>
</evidence>
<dbReference type="AlphaFoldDB" id="A0A1J5HMD7"/>
<dbReference type="PROSITE" id="PS50994">
    <property type="entry name" value="INTEGRASE"/>
    <property type="match status" value="1"/>
</dbReference>
<evidence type="ECO:0000259" key="2">
    <source>
        <dbReference type="PROSITE" id="PS50994"/>
    </source>
</evidence>
<dbReference type="NCBIfam" id="NF033546">
    <property type="entry name" value="transpos_IS21"/>
    <property type="match status" value="1"/>
</dbReference>
<organism evidence="3 4">
    <name type="scientific">Candidatus Shapirobacteria bacterium CG2_30_35_20</name>
    <dbReference type="NCBI Taxonomy" id="1805376"/>
    <lineage>
        <taxon>Bacteria</taxon>
        <taxon>Candidatus Shapironibacteriota</taxon>
    </lineage>
</organism>
<sequence>MLTMYQQITIKTLALQHKKQTEIATELGCHRNTVRNIINRPVVEKPTRNRPSYFNQYRDQIKEWLTKKVSQLRIHEILVETYQVKQTYDSLSKYIRKDFPKTPEAFGVQVTPPGEMAEVDFGYAGLLPINTPGEPIRLAKTWFLSVRLNYSRMAYRVMVHDQKVTTFIKGITNAFTFFGGVPKRLKIDNLRAAVTKNQHYDLQFNSDFLDWASHENVVINPCVPYHPEQKGGVESDMKYIENNFLVERHFDDWVDLQQQFDQWSVSYANSRIHGVTKKIPNEIFINEEKSTLQPLPVNDFSLFERCERKVQSNCHIFFQNHYYSVPSRLVSKIVTLRFNGSLLKVVHQGEEVACHLISNEVGAFTTCRSHLPEFKCYGATEYQQKYEAKMADLGEFAQTYFKEVLIKHDSYWFRSVRSILGLAREYGNEAVNLSLARALQFHVTDTNIIKRIVTQQLYLLDIPPRLLETNQTAPSLKSQDRDLEYYQKLIT</sequence>
<comment type="similarity">
    <text evidence="1">Belongs to the transposase IS21/IS408/IS1162 family.</text>
</comment>
<dbReference type="Proteomes" id="UP000182344">
    <property type="component" value="Unassembled WGS sequence"/>
</dbReference>
<comment type="caution">
    <text evidence="3">The sequence shown here is derived from an EMBL/GenBank/DDBJ whole genome shotgun (WGS) entry which is preliminary data.</text>
</comment>
<dbReference type="STRING" id="1805376.AUK05_03530"/>
<dbReference type="InterPro" id="IPR009057">
    <property type="entry name" value="Homeodomain-like_sf"/>
</dbReference>